<dbReference type="SUPFAM" id="SSF51197">
    <property type="entry name" value="Clavaminate synthase-like"/>
    <property type="match status" value="1"/>
</dbReference>
<evidence type="ECO:0000256" key="2">
    <source>
        <dbReference type="ARBA" id="ARBA00023004"/>
    </source>
</evidence>
<feature type="compositionally biased region" description="Basic and acidic residues" evidence="3">
    <location>
        <begin position="336"/>
        <end position="345"/>
    </location>
</feature>
<evidence type="ECO:0000259" key="4">
    <source>
        <dbReference type="PROSITE" id="PS51183"/>
    </source>
</evidence>
<keyword evidence="7" id="KW-1185">Reference proteome</keyword>
<feature type="compositionally biased region" description="Polar residues" evidence="3">
    <location>
        <begin position="251"/>
        <end position="262"/>
    </location>
</feature>
<dbReference type="GO" id="GO:0046872">
    <property type="term" value="F:metal ion binding"/>
    <property type="evidence" value="ECO:0007669"/>
    <property type="project" value="UniProtKB-KW"/>
</dbReference>
<dbReference type="GO" id="GO:0010468">
    <property type="term" value="P:regulation of gene expression"/>
    <property type="evidence" value="ECO:0007669"/>
    <property type="project" value="TreeGrafter"/>
</dbReference>
<feature type="compositionally biased region" description="Acidic residues" evidence="3">
    <location>
        <begin position="293"/>
        <end position="319"/>
    </location>
</feature>
<feature type="compositionally biased region" description="Basic residues" evidence="3">
    <location>
        <begin position="232"/>
        <end position="244"/>
    </location>
</feature>
<keyword evidence="1" id="KW-0479">Metal-binding</keyword>
<feature type="domain" description="JmjC" evidence="5">
    <location>
        <begin position="898"/>
        <end position="1066"/>
    </location>
</feature>
<dbReference type="Pfam" id="PF02373">
    <property type="entry name" value="JmjC"/>
    <property type="match status" value="1"/>
</dbReference>
<feature type="region of interest" description="Disordered" evidence="3">
    <location>
        <begin position="225"/>
        <end position="345"/>
    </location>
</feature>
<dbReference type="OrthoDB" id="1678912at2759"/>
<dbReference type="Pfam" id="PF02375">
    <property type="entry name" value="JmjN"/>
    <property type="match status" value="1"/>
</dbReference>
<evidence type="ECO:0000256" key="1">
    <source>
        <dbReference type="ARBA" id="ARBA00022723"/>
    </source>
</evidence>
<gene>
    <name evidence="6" type="ORF">Vretifemale_3169</name>
</gene>
<dbReference type="SMART" id="SM00545">
    <property type="entry name" value="JmjN"/>
    <property type="match status" value="1"/>
</dbReference>
<sequence>MEYSLWTVEPPLGADTAVPPSETGTLQAVGSAESQIAQPLTRGPTHAGHATVLPGSQLHPVAPCRVSSNPLLSQSISTHGDCHRHRLPAVPDPEIVNDGSGRDCFIADAPHHGVASQGALEAVHPTTGPSAECQELSGSDAENSNPRCHKSQVTRPQAGIANVGQLPAAELQVAKPQHLAQMEHKGKASGNSRAVCAGRGGLSHHTAGRQPAVAVVDIGTAGVLSSASAGQRRARQPRTPRVRSRGGSQEAVHQQKQQKASNGSGSGGSSRSRGWKDGKTNRCQGEMLHDDVESGPDEVDSDVDDEAVLGSSDEMDEDEGRTMGAAATDDGDGEENESKQPEEHMPGCSCCRFAPAGCNSCRARPLVSRPYARWKPEEARFQEGILDAPVFYPTPEEFSDPLSYIAKIRPKAEKYGICRVVPPASCWDPPFALGSGGSCEWLRFKPQRQFTSRLCMRPCSLDHVQERSRKLESGQEQQQQQGLRGLADQDNVNSSDGLGQMCMEELAGARSHHTGSRSSQEFVLQRQQQHPKHPRQYPRQEHQQQQRSQQQQLERKPEQEQHLQQQQEAAAVAPSDAASRMVDLSGAESVRPSSSRRARGAQATIYTRHAGLRLVAPGSSPRPHAPPVVMDESMEQYIVGLRPHPLLGLDGAAAAAEAISAAAPDAEAFGERASAGFLQGANDSADGSKIASVGQRAQRNGGLAQAALVVVASSGQSGTSDEQAGSDSGLDSGGEFAFEPSERTHTLQSFQAYCRWARSLHFDLPPFGDRYRGMPTGERDPAASSGQTAAINEKPMAAAVGASTAAGLTPPVLAATMHAAAGCEPSVEEVEAEFWRIVERPMEGLRVETLYGSDLDSARHGSGFPLPPWRAPPTDMQGWSSTAAAAAATPLLDERARQYACHPWNINNLPRARGSMLRYLETNRLITGVMVPWLYFGSCLSAFCWHVEDHALYSITYLHSGAEKVWYGVPGHAAEQFTAAMCDAVPHLFHEDPQLLHRLVTHMSPTELRRRGVPVSRLVHEAGSFVITFPNAYHAGFNCGFNCAEAIDFAPEDWLPFGSAAVRTYRVQSKGSTISYDGLLVRLVSAAAAVSAAHQAATLPHMLRPKVEEVEHEATPGDVGSSVALLEVKPEPDAAAVDQGSNTRTANGRGVVGGCVNHPFGWQSGVRLEEVPPSAVCAAVGELVLRLEEEERRRGVARMLGVTQERRMSGLSCAKDHVGMHTCTVDTDCVQCKCDLFLSAVVSPQCPGVATCPEHAASLGVSPATSILLVRCSLDELYAMIDVALELFPEGHAAIAAARLHLASSPAAAIRRLGPISKYGVPYAAPLDEQDVRDSAVYDMPYDPEASMDFDSMCAATRDIKREAVAATALLQESDRKSKSEPKAELFQRETAADYGMATAAAAAGPVVDPTAGIAADEREREGLEFRQAQILEEQQAEALRRE</sequence>
<accession>A0A8J4FEG5</accession>
<feature type="compositionally biased region" description="Low complexity" evidence="3">
    <location>
        <begin position="562"/>
        <end position="578"/>
    </location>
</feature>
<comment type="caution">
    <text evidence="6">The sequence shown here is derived from an EMBL/GenBank/DDBJ whole genome shotgun (WGS) entry which is preliminary data.</text>
</comment>
<evidence type="ECO:0000313" key="6">
    <source>
        <dbReference type="EMBL" id="GIL72879.1"/>
    </source>
</evidence>
<dbReference type="PANTHER" id="PTHR10694">
    <property type="entry name" value="LYSINE-SPECIFIC DEMETHYLASE"/>
    <property type="match status" value="1"/>
</dbReference>
<dbReference type="InterPro" id="IPR003349">
    <property type="entry name" value="JmjN"/>
</dbReference>
<feature type="domain" description="JmjN" evidence="4">
    <location>
        <begin position="388"/>
        <end position="429"/>
    </location>
</feature>
<reference evidence="6" key="1">
    <citation type="journal article" date="2021" name="Proc. Natl. Acad. Sci. U.S.A.">
        <title>Three genomes in the algal genus Volvox reveal the fate of a haploid sex-determining region after a transition to homothallism.</title>
        <authorList>
            <person name="Yamamoto K."/>
            <person name="Hamaji T."/>
            <person name="Kawai-Toyooka H."/>
            <person name="Matsuzaki R."/>
            <person name="Takahashi F."/>
            <person name="Nishimura Y."/>
            <person name="Kawachi M."/>
            <person name="Noguchi H."/>
            <person name="Minakuchi Y."/>
            <person name="Umen J.G."/>
            <person name="Toyoda A."/>
            <person name="Nozaki H."/>
        </authorList>
    </citation>
    <scope>NUCLEOTIDE SEQUENCE</scope>
    <source>
        <strain evidence="6">NIES-3786</strain>
    </source>
</reference>
<dbReference type="GO" id="GO:0005634">
    <property type="term" value="C:nucleus"/>
    <property type="evidence" value="ECO:0007669"/>
    <property type="project" value="TreeGrafter"/>
</dbReference>
<feature type="region of interest" description="Disordered" evidence="3">
    <location>
        <begin position="124"/>
        <end position="153"/>
    </location>
</feature>
<dbReference type="InterPro" id="IPR003347">
    <property type="entry name" value="JmjC_dom"/>
</dbReference>
<evidence type="ECO:0000259" key="5">
    <source>
        <dbReference type="PROSITE" id="PS51184"/>
    </source>
</evidence>
<dbReference type="EMBL" id="BNCP01000004">
    <property type="protein sequence ID" value="GIL72879.1"/>
    <property type="molecule type" value="Genomic_DNA"/>
</dbReference>
<dbReference type="Pfam" id="PF02928">
    <property type="entry name" value="zf-C5HC2"/>
    <property type="match status" value="1"/>
</dbReference>
<dbReference type="PROSITE" id="PS51183">
    <property type="entry name" value="JMJN"/>
    <property type="match status" value="1"/>
</dbReference>
<dbReference type="SMART" id="SM00558">
    <property type="entry name" value="JmjC"/>
    <property type="match status" value="1"/>
</dbReference>
<protein>
    <submittedName>
        <fullName evidence="6">Uncharacterized protein</fullName>
    </submittedName>
</protein>
<dbReference type="GO" id="GO:0141052">
    <property type="term" value="F:histone H3 demethylase activity"/>
    <property type="evidence" value="ECO:0007669"/>
    <property type="project" value="UniProtKB-ARBA"/>
</dbReference>
<feature type="non-terminal residue" evidence="6">
    <location>
        <position position="1443"/>
    </location>
</feature>
<evidence type="ECO:0000256" key="3">
    <source>
        <dbReference type="SAM" id="MobiDB-lite"/>
    </source>
</evidence>
<dbReference type="Proteomes" id="UP000747110">
    <property type="component" value="Unassembled WGS sequence"/>
</dbReference>
<feature type="region of interest" description="Disordered" evidence="3">
    <location>
        <begin position="466"/>
        <end position="600"/>
    </location>
</feature>
<name>A0A8J4FEG5_9CHLO</name>
<feature type="compositionally biased region" description="Polar residues" evidence="3">
    <location>
        <begin position="136"/>
        <end position="146"/>
    </location>
</feature>
<dbReference type="PROSITE" id="PS51184">
    <property type="entry name" value="JMJC"/>
    <property type="match status" value="1"/>
</dbReference>
<dbReference type="PANTHER" id="PTHR10694:SF33">
    <property type="entry name" value="LYSINE-SPECIFIC DEMETHYLASE 5"/>
    <property type="match status" value="1"/>
</dbReference>
<dbReference type="InterPro" id="IPR004198">
    <property type="entry name" value="Znf_C5HC2"/>
</dbReference>
<feature type="region of interest" description="Disordered" evidence="3">
    <location>
        <begin position="175"/>
        <end position="208"/>
    </location>
</feature>
<proteinExistence type="predicted"/>
<keyword evidence="2" id="KW-0408">Iron</keyword>
<organism evidence="6 7">
    <name type="scientific">Volvox reticuliferus</name>
    <dbReference type="NCBI Taxonomy" id="1737510"/>
    <lineage>
        <taxon>Eukaryota</taxon>
        <taxon>Viridiplantae</taxon>
        <taxon>Chlorophyta</taxon>
        <taxon>core chlorophytes</taxon>
        <taxon>Chlorophyceae</taxon>
        <taxon>CS clade</taxon>
        <taxon>Chlamydomonadales</taxon>
        <taxon>Volvocaceae</taxon>
        <taxon>Volvox</taxon>
    </lineage>
</organism>
<feature type="region of interest" description="Disordered" evidence="3">
    <location>
        <begin position="714"/>
        <end position="737"/>
    </location>
</feature>
<evidence type="ECO:0000313" key="7">
    <source>
        <dbReference type="Proteomes" id="UP000747110"/>
    </source>
</evidence>
<dbReference type="Gene3D" id="2.60.120.650">
    <property type="entry name" value="Cupin"/>
    <property type="match status" value="2"/>
</dbReference>
<dbReference type="GO" id="GO:0000785">
    <property type="term" value="C:chromatin"/>
    <property type="evidence" value="ECO:0007669"/>
    <property type="project" value="TreeGrafter"/>
</dbReference>